<comment type="caution">
    <text evidence="1">The sequence shown here is derived from an EMBL/GenBank/DDBJ whole genome shotgun (WGS) entry which is preliminary data.</text>
</comment>
<gene>
    <name evidence="1" type="ORF">Syun_007261</name>
</gene>
<sequence length="99" mass="11301">MPNVLKLLKDIQPSTQYWMAKVMIGGRSPNKILFAKNTRKIFQTDFHPAYNGNGMIEFNEPSIFPANQEHAEAFFSHIGVEGPIVSQCVPRLKRSFHLK</sequence>
<organism evidence="1 2">
    <name type="scientific">Stephania yunnanensis</name>
    <dbReference type="NCBI Taxonomy" id="152371"/>
    <lineage>
        <taxon>Eukaryota</taxon>
        <taxon>Viridiplantae</taxon>
        <taxon>Streptophyta</taxon>
        <taxon>Embryophyta</taxon>
        <taxon>Tracheophyta</taxon>
        <taxon>Spermatophyta</taxon>
        <taxon>Magnoliopsida</taxon>
        <taxon>Ranunculales</taxon>
        <taxon>Menispermaceae</taxon>
        <taxon>Menispermoideae</taxon>
        <taxon>Cissampelideae</taxon>
        <taxon>Stephania</taxon>
    </lineage>
</organism>
<dbReference type="AlphaFoldDB" id="A0AAP0L0S4"/>
<proteinExistence type="predicted"/>
<name>A0AAP0L0S4_9MAGN</name>
<dbReference type="EMBL" id="JBBNAF010000003">
    <property type="protein sequence ID" value="KAK9160920.1"/>
    <property type="molecule type" value="Genomic_DNA"/>
</dbReference>
<evidence type="ECO:0000313" key="2">
    <source>
        <dbReference type="Proteomes" id="UP001420932"/>
    </source>
</evidence>
<dbReference type="Proteomes" id="UP001420932">
    <property type="component" value="Unassembled WGS sequence"/>
</dbReference>
<evidence type="ECO:0000313" key="1">
    <source>
        <dbReference type="EMBL" id="KAK9160920.1"/>
    </source>
</evidence>
<protein>
    <submittedName>
        <fullName evidence="1">Uncharacterized protein</fullName>
    </submittedName>
</protein>
<reference evidence="1 2" key="1">
    <citation type="submission" date="2024-01" db="EMBL/GenBank/DDBJ databases">
        <title>Genome assemblies of Stephania.</title>
        <authorList>
            <person name="Yang L."/>
        </authorList>
    </citation>
    <scope>NUCLEOTIDE SEQUENCE [LARGE SCALE GENOMIC DNA]</scope>
    <source>
        <strain evidence="1">YNDBR</strain>
        <tissue evidence="1">Leaf</tissue>
    </source>
</reference>
<accession>A0AAP0L0S4</accession>
<keyword evidence="2" id="KW-1185">Reference proteome</keyword>